<dbReference type="RefSeq" id="WP_133430838.1">
    <property type="nucleotide sequence ID" value="NZ_SCWA01000001.1"/>
</dbReference>
<keyword evidence="5" id="KW-0808">Transferase</keyword>
<feature type="domain" description="Histidine kinase" evidence="14">
    <location>
        <begin position="196"/>
        <end position="394"/>
    </location>
</feature>
<keyword evidence="4" id="KW-0597">Phosphoprotein</keyword>
<dbReference type="InterPro" id="IPR004358">
    <property type="entry name" value="Sig_transdc_His_kin-like_C"/>
</dbReference>
<keyword evidence="8 15" id="KW-0418">Kinase</keyword>
<protein>
    <recommendedName>
        <fullName evidence="3">histidine kinase</fullName>
        <ecNumber evidence="3">2.7.13.3</ecNumber>
    </recommendedName>
</protein>
<dbReference type="Pfam" id="PF00512">
    <property type="entry name" value="HisKA"/>
    <property type="match status" value="1"/>
</dbReference>
<dbReference type="SUPFAM" id="SSF55874">
    <property type="entry name" value="ATPase domain of HSP90 chaperone/DNA topoisomerase II/histidine kinase"/>
    <property type="match status" value="1"/>
</dbReference>
<comment type="caution">
    <text evidence="15">The sequence shown here is derived from an EMBL/GenBank/DDBJ whole genome shotgun (WGS) entry which is preliminary data.</text>
</comment>
<keyword evidence="9" id="KW-0067">ATP-binding</keyword>
<keyword evidence="11" id="KW-0902">Two-component regulatory system</keyword>
<dbReference type="EMBL" id="SCWA01000001">
    <property type="protein sequence ID" value="TDL98943.1"/>
    <property type="molecule type" value="Genomic_DNA"/>
</dbReference>
<keyword evidence="7" id="KW-0547">Nucleotide-binding</keyword>
<dbReference type="PANTHER" id="PTHR45436:SF5">
    <property type="entry name" value="SENSOR HISTIDINE KINASE TRCS"/>
    <property type="match status" value="1"/>
</dbReference>
<dbReference type="InterPro" id="IPR036097">
    <property type="entry name" value="HisK_dim/P_sf"/>
</dbReference>
<dbReference type="EC" id="2.7.13.3" evidence="3"/>
<dbReference type="PRINTS" id="PR00344">
    <property type="entry name" value="BCTRLSENSOR"/>
</dbReference>
<evidence type="ECO:0000256" key="1">
    <source>
        <dbReference type="ARBA" id="ARBA00000085"/>
    </source>
</evidence>
<reference evidence="15 16" key="1">
    <citation type="submission" date="2019-01" db="EMBL/GenBank/DDBJ databases">
        <title>Draft genome sequences of the type strains of six Macrococcus species.</title>
        <authorList>
            <person name="Mazhar S."/>
            <person name="Altermann E."/>
            <person name="Hill C."/>
            <person name="Mcauliffe O."/>
        </authorList>
    </citation>
    <scope>NUCLEOTIDE SEQUENCE [LARGE SCALE GENOMIC DNA]</scope>
    <source>
        <strain evidence="15 16">CCM4811</strain>
    </source>
</reference>
<evidence type="ECO:0000256" key="9">
    <source>
        <dbReference type="ARBA" id="ARBA00022840"/>
    </source>
</evidence>
<evidence type="ECO:0000256" key="4">
    <source>
        <dbReference type="ARBA" id="ARBA00022553"/>
    </source>
</evidence>
<dbReference type="GO" id="GO:0005524">
    <property type="term" value="F:ATP binding"/>
    <property type="evidence" value="ECO:0007669"/>
    <property type="project" value="UniProtKB-KW"/>
</dbReference>
<organism evidence="15 16">
    <name type="scientific">Macrococcus brunensis</name>
    <dbReference type="NCBI Taxonomy" id="198483"/>
    <lineage>
        <taxon>Bacteria</taxon>
        <taxon>Bacillati</taxon>
        <taxon>Bacillota</taxon>
        <taxon>Bacilli</taxon>
        <taxon>Bacillales</taxon>
        <taxon>Staphylococcaceae</taxon>
        <taxon>Macrococcus</taxon>
    </lineage>
</organism>
<name>A0A4R6BGP9_9STAP</name>
<dbReference type="SMART" id="SM00388">
    <property type="entry name" value="HisKA"/>
    <property type="match status" value="1"/>
</dbReference>
<dbReference type="PANTHER" id="PTHR45436">
    <property type="entry name" value="SENSOR HISTIDINE KINASE YKOH"/>
    <property type="match status" value="1"/>
</dbReference>
<dbReference type="SMART" id="SM00387">
    <property type="entry name" value="HATPase_c"/>
    <property type="match status" value="1"/>
</dbReference>
<evidence type="ECO:0000256" key="5">
    <source>
        <dbReference type="ARBA" id="ARBA00022679"/>
    </source>
</evidence>
<evidence type="ECO:0000259" key="14">
    <source>
        <dbReference type="PROSITE" id="PS50109"/>
    </source>
</evidence>
<keyword evidence="6 13" id="KW-0812">Transmembrane</keyword>
<evidence type="ECO:0000313" key="16">
    <source>
        <dbReference type="Proteomes" id="UP000295310"/>
    </source>
</evidence>
<sequence>MNNQLKRLFIFFAALIFLLLISFSLIAYFSLSSSIHYQQQLESRQKLAEEKDEHFINTASGPKLSLEDPSSDDEAVLYFITDGKHIVKSSQFGQPLIKNLYQRLPPYQLNHQLYFIDERYFTVASMAIKTPSKTYWIYTIHDSTEAYHGLKQLRTTLFSLVILYVLLIALVSYSFAKRAIEPYTEGIQREQQFIQDATHELKTPLAVMQAATDVIKLYDGKKLSSESQNALEDMRSEITDMSSLITDLTLLSKVVNLKPLNLSELCEDNARKLRINSSVEPDIFILGDSQALKRLIYILTDNARKYNHADVQIYLTLRTVGSDTFLTVRDNGSGVPDEALPYVFDRFYRAKGQQHIAGSGIGLALFKSIVDQHHAIYQAYNDNGFVIVIKIKKI</sequence>
<dbReference type="Proteomes" id="UP000295310">
    <property type="component" value="Unassembled WGS sequence"/>
</dbReference>
<dbReference type="CDD" id="cd00082">
    <property type="entry name" value="HisKA"/>
    <property type="match status" value="1"/>
</dbReference>
<keyword evidence="12 13" id="KW-0472">Membrane</keyword>
<comment type="subcellular location">
    <subcellularLocation>
        <location evidence="2">Membrane</location>
        <topology evidence="2">Multi-pass membrane protein</topology>
    </subcellularLocation>
</comment>
<dbReference type="InterPro" id="IPR036890">
    <property type="entry name" value="HATPase_C_sf"/>
</dbReference>
<evidence type="ECO:0000256" key="13">
    <source>
        <dbReference type="SAM" id="Phobius"/>
    </source>
</evidence>
<evidence type="ECO:0000256" key="12">
    <source>
        <dbReference type="ARBA" id="ARBA00023136"/>
    </source>
</evidence>
<evidence type="ECO:0000256" key="10">
    <source>
        <dbReference type="ARBA" id="ARBA00022989"/>
    </source>
</evidence>
<dbReference type="OrthoDB" id="9813151at2"/>
<dbReference type="InterPro" id="IPR003661">
    <property type="entry name" value="HisK_dim/P_dom"/>
</dbReference>
<proteinExistence type="predicted"/>
<keyword evidence="16" id="KW-1185">Reference proteome</keyword>
<evidence type="ECO:0000256" key="3">
    <source>
        <dbReference type="ARBA" id="ARBA00012438"/>
    </source>
</evidence>
<evidence type="ECO:0000256" key="6">
    <source>
        <dbReference type="ARBA" id="ARBA00022692"/>
    </source>
</evidence>
<dbReference type="CDD" id="cd00075">
    <property type="entry name" value="HATPase"/>
    <property type="match status" value="1"/>
</dbReference>
<gene>
    <name evidence="15" type="ORF">ERX27_00440</name>
</gene>
<evidence type="ECO:0000256" key="2">
    <source>
        <dbReference type="ARBA" id="ARBA00004141"/>
    </source>
</evidence>
<evidence type="ECO:0000256" key="8">
    <source>
        <dbReference type="ARBA" id="ARBA00022777"/>
    </source>
</evidence>
<dbReference type="InterPro" id="IPR005467">
    <property type="entry name" value="His_kinase_dom"/>
</dbReference>
<keyword evidence="10 13" id="KW-1133">Transmembrane helix</keyword>
<feature type="transmembrane region" description="Helical" evidence="13">
    <location>
        <begin position="157"/>
        <end position="176"/>
    </location>
</feature>
<dbReference type="Gene3D" id="1.10.287.130">
    <property type="match status" value="1"/>
</dbReference>
<evidence type="ECO:0000256" key="11">
    <source>
        <dbReference type="ARBA" id="ARBA00023012"/>
    </source>
</evidence>
<evidence type="ECO:0000313" key="15">
    <source>
        <dbReference type="EMBL" id="TDL98943.1"/>
    </source>
</evidence>
<dbReference type="GO" id="GO:0016020">
    <property type="term" value="C:membrane"/>
    <property type="evidence" value="ECO:0007669"/>
    <property type="project" value="UniProtKB-SubCell"/>
</dbReference>
<dbReference type="Gene3D" id="3.30.565.10">
    <property type="entry name" value="Histidine kinase-like ATPase, C-terminal domain"/>
    <property type="match status" value="1"/>
</dbReference>
<dbReference type="Pfam" id="PF02518">
    <property type="entry name" value="HATPase_c"/>
    <property type="match status" value="1"/>
</dbReference>
<evidence type="ECO:0000256" key="7">
    <source>
        <dbReference type="ARBA" id="ARBA00022741"/>
    </source>
</evidence>
<dbReference type="AlphaFoldDB" id="A0A4R6BGP9"/>
<accession>A0A4R6BGP9</accession>
<dbReference type="InterPro" id="IPR050428">
    <property type="entry name" value="TCS_sensor_his_kinase"/>
</dbReference>
<dbReference type="GO" id="GO:0000155">
    <property type="term" value="F:phosphorelay sensor kinase activity"/>
    <property type="evidence" value="ECO:0007669"/>
    <property type="project" value="InterPro"/>
</dbReference>
<dbReference type="PROSITE" id="PS50109">
    <property type="entry name" value="HIS_KIN"/>
    <property type="match status" value="1"/>
</dbReference>
<comment type="catalytic activity">
    <reaction evidence="1">
        <text>ATP + protein L-histidine = ADP + protein N-phospho-L-histidine.</text>
        <dbReference type="EC" id="2.7.13.3"/>
    </reaction>
</comment>
<dbReference type="SUPFAM" id="SSF47384">
    <property type="entry name" value="Homodimeric domain of signal transducing histidine kinase"/>
    <property type="match status" value="1"/>
</dbReference>
<dbReference type="InterPro" id="IPR003594">
    <property type="entry name" value="HATPase_dom"/>
</dbReference>